<comment type="caution">
    <text evidence="9">The sequence shown here is derived from an EMBL/GenBank/DDBJ whole genome shotgun (WGS) entry which is preliminary data.</text>
</comment>
<feature type="binding site" evidence="8">
    <location>
        <position position="211"/>
    </location>
    <ligand>
        <name>Zn(2+)</name>
        <dbReference type="ChEBI" id="CHEBI:29105"/>
        <label>2</label>
    </ligand>
</feature>
<comment type="similarity">
    <text evidence="1 6">Belongs to the peptidase M42 family.</text>
</comment>
<sequence length="346" mass="37929">MDTFPLLRELMELPGPTGQEHRVMAWLRERWTGRAERVWTTRVGNVLAHIGGQGPKLLLQAHADEIGFVVRSIDANGFLWLTSGQAAGDLTKRFPVGQPALVLGRGELVEGVFATATGHVLSEAQRQKDKLDYSDLFVDIGASSRDEVLARGIHVGAGVIWNPPVRRMGTRVYGKAIDDRVSLAVMTLLLEALDPAKLAYDLYFAATVQEEIGLVGASSLRMDVDADLAIALDNGLVGDIPTVGEREMPTVLGCGPTLVHKDAMTHYDYDLTWRLADLAEREGIPFQHGVYERFGTDGGALIRQGIPTALVAPATRYTHSAFEMIDERDVDATFRLMMAFVTTPHR</sequence>
<keyword evidence="10" id="KW-1185">Reference proteome</keyword>
<dbReference type="GO" id="GO:0006508">
    <property type="term" value="P:proteolysis"/>
    <property type="evidence" value="ECO:0007669"/>
    <property type="project" value="UniProtKB-KW"/>
</dbReference>
<dbReference type="GO" id="GO:0004177">
    <property type="term" value="F:aminopeptidase activity"/>
    <property type="evidence" value="ECO:0007669"/>
    <property type="project" value="UniProtKB-UniRule"/>
</dbReference>
<protein>
    <submittedName>
        <fullName evidence="9">Peptidase M42, putative aminopeptidase</fullName>
    </submittedName>
</protein>
<dbReference type="SUPFAM" id="SSF101821">
    <property type="entry name" value="Aminopeptidase/glucanase lid domain"/>
    <property type="match status" value="1"/>
</dbReference>
<dbReference type="Gene3D" id="2.40.30.40">
    <property type="entry name" value="Peptidase M42, domain 2"/>
    <property type="match status" value="1"/>
</dbReference>
<dbReference type="RefSeq" id="WP_008478209.1">
    <property type="nucleotide sequence ID" value="NZ_CAGS01000248.1"/>
</dbReference>
<dbReference type="SUPFAM" id="SSF53187">
    <property type="entry name" value="Zn-dependent exopeptidases"/>
    <property type="match status" value="1"/>
</dbReference>
<dbReference type="PIRSF" id="PIRSF001123">
    <property type="entry name" value="PepA_GA"/>
    <property type="match status" value="1"/>
</dbReference>
<keyword evidence="5" id="KW-0378">Hydrolase</keyword>
<evidence type="ECO:0000256" key="7">
    <source>
        <dbReference type="PIRSR" id="PIRSR001123-1"/>
    </source>
</evidence>
<dbReference type="Pfam" id="PF05343">
    <property type="entry name" value="Peptidase_M42"/>
    <property type="match status" value="1"/>
</dbReference>
<dbReference type="Proteomes" id="UP000004221">
    <property type="component" value="Unassembled WGS sequence"/>
</dbReference>
<feature type="active site" description="Proton acceptor" evidence="7">
    <location>
        <position position="210"/>
    </location>
</feature>
<dbReference type="Gene3D" id="3.40.630.10">
    <property type="entry name" value="Zn peptidases"/>
    <property type="match status" value="1"/>
</dbReference>
<feature type="binding site" evidence="8">
    <location>
        <position position="319"/>
    </location>
    <ligand>
        <name>Zn(2+)</name>
        <dbReference type="ChEBI" id="CHEBI:29105"/>
        <label>2</label>
    </ligand>
</feature>
<evidence type="ECO:0000256" key="2">
    <source>
        <dbReference type="ARBA" id="ARBA00022438"/>
    </source>
</evidence>
<dbReference type="InterPro" id="IPR008007">
    <property type="entry name" value="Peptidase_M42"/>
</dbReference>
<feature type="binding site" evidence="8">
    <location>
        <position position="178"/>
    </location>
    <ligand>
        <name>Zn(2+)</name>
        <dbReference type="ChEBI" id="CHEBI:29105"/>
        <label>2</label>
    </ligand>
</feature>
<feature type="binding site" evidence="8">
    <location>
        <position position="178"/>
    </location>
    <ligand>
        <name>Zn(2+)</name>
        <dbReference type="ChEBI" id="CHEBI:29105"/>
        <label>1</label>
    </ligand>
</feature>
<keyword evidence="2 9" id="KW-0031">Aminopeptidase</keyword>
<dbReference type="GO" id="GO:0046872">
    <property type="term" value="F:metal ion binding"/>
    <property type="evidence" value="ECO:0007669"/>
    <property type="project" value="UniProtKB-UniRule"/>
</dbReference>
<evidence type="ECO:0000313" key="9">
    <source>
        <dbReference type="EMBL" id="CCF84213.1"/>
    </source>
</evidence>
<feature type="binding site" evidence="8">
    <location>
        <position position="233"/>
    </location>
    <ligand>
        <name>Zn(2+)</name>
        <dbReference type="ChEBI" id="CHEBI:29105"/>
        <label>1</label>
    </ligand>
</feature>
<evidence type="ECO:0000256" key="8">
    <source>
        <dbReference type="PIRSR" id="PIRSR001123-2"/>
    </source>
</evidence>
<evidence type="ECO:0000256" key="6">
    <source>
        <dbReference type="PIRNR" id="PIRNR001123"/>
    </source>
</evidence>
<dbReference type="InterPro" id="IPR023367">
    <property type="entry name" value="Peptidase_M42_dom2"/>
</dbReference>
<keyword evidence="4 8" id="KW-0479">Metal-binding</keyword>
<keyword evidence="3" id="KW-0645">Protease</keyword>
<evidence type="ECO:0000256" key="1">
    <source>
        <dbReference type="ARBA" id="ARBA00006272"/>
    </source>
</evidence>
<dbReference type="AlphaFoldDB" id="I4EHQ1"/>
<proteinExistence type="inferred from homology"/>
<dbReference type="EMBL" id="CAGS01000248">
    <property type="protein sequence ID" value="CCF84213.1"/>
    <property type="molecule type" value="Genomic_DNA"/>
</dbReference>
<gene>
    <name evidence="9" type="ORF">NITHO_3210021</name>
</gene>
<dbReference type="PANTHER" id="PTHR32481:SF7">
    <property type="entry name" value="AMINOPEPTIDASE YHFE-RELATED"/>
    <property type="match status" value="1"/>
</dbReference>
<evidence type="ECO:0000256" key="4">
    <source>
        <dbReference type="ARBA" id="ARBA00022723"/>
    </source>
</evidence>
<comment type="cofactor">
    <cofactor evidence="8">
        <name>a divalent metal cation</name>
        <dbReference type="ChEBI" id="CHEBI:60240"/>
    </cofactor>
    <text evidence="8">Binds 2 divalent metal cations per subunit.</text>
</comment>
<reference evidence="9 10" key="1">
    <citation type="journal article" date="2012" name="ISME J.">
        <title>Nitrification expanded: discovery, physiology and genomics of a nitrite-oxidizing bacterium from the phylum Chloroflexi.</title>
        <authorList>
            <person name="Sorokin D.Y."/>
            <person name="Lucker S."/>
            <person name="Vejmelkova D."/>
            <person name="Kostrikina N.A."/>
            <person name="Kleerebezem R."/>
            <person name="Rijpstra W.I."/>
            <person name="Damste J.S."/>
            <person name="Le Paslier D."/>
            <person name="Muyzer G."/>
            <person name="Wagner M."/>
            <person name="van Loosdrecht M.C."/>
            <person name="Daims H."/>
        </authorList>
    </citation>
    <scope>NUCLEOTIDE SEQUENCE [LARGE SCALE GENOMIC DNA]</scope>
    <source>
        <strain evidence="10">none</strain>
    </source>
</reference>
<evidence type="ECO:0000256" key="5">
    <source>
        <dbReference type="ARBA" id="ARBA00022801"/>
    </source>
</evidence>
<dbReference type="InterPro" id="IPR051464">
    <property type="entry name" value="Peptidase_M42_aminopept"/>
</dbReference>
<dbReference type="PANTHER" id="PTHR32481">
    <property type="entry name" value="AMINOPEPTIDASE"/>
    <property type="match status" value="1"/>
</dbReference>
<organism evidence="9 10">
    <name type="scientific">Nitrolancea hollandica Lb</name>
    <dbReference type="NCBI Taxonomy" id="1129897"/>
    <lineage>
        <taxon>Bacteria</taxon>
        <taxon>Pseudomonadati</taxon>
        <taxon>Thermomicrobiota</taxon>
        <taxon>Thermomicrobia</taxon>
        <taxon>Sphaerobacterales</taxon>
        <taxon>Sphaerobacterineae</taxon>
        <taxon>Sphaerobacteraceae</taxon>
        <taxon>Nitrolancea</taxon>
    </lineage>
</organism>
<evidence type="ECO:0000313" key="10">
    <source>
        <dbReference type="Proteomes" id="UP000004221"/>
    </source>
</evidence>
<accession>I4EHQ1</accession>
<feature type="binding site" evidence="8">
    <location>
        <position position="62"/>
    </location>
    <ligand>
        <name>Zn(2+)</name>
        <dbReference type="ChEBI" id="CHEBI:29105"/>
        <label>1</label>
    </ligand>
</feature>
<name>I4EHQ1_9BACT</name>
<evidence type="ECO:0000256" key="3">
    <source>
        <dbReference type="ARBA" id="ARBA00022670"/>
    </source>
</evidence>